<protein>
    <submittedName>
        <fullName evidence="1">Uncharacterized protein</fullName>
    </submittedName>
</protein>
<proteinExistence type="predicted"/>
<reference evidence="1" key="1">
    <citation type="submission" date="2023-05" db="EMBL/GenBank/DDBJ databases">
        <authorList>
            <consortium name="ELIXIR-Norway"/>
        </authorList>
    </citation>
    <scope>NUCLEOTIDE SEQUENCE</scope>
</reference>
<evidence type="ECO:0000313" key="1">
    <source>
        <dbReference type="EMBL" id="CAN0510767.1"/>
    </source>
</evidence>
<gene>
    <name evidence="1" type="ORF">MRATA1EN22A_LOCUS23024</name>
</gene>
<reference evidence="1" key="2">
    <citation type="submission" date="2025-03" db="EMBL/GenBank/DDBJ databases">
        <authorList>
            <consortium name="ELIXIR-Norway"/>
            <consortium name="Elixir Norway"/>
        </authorList>
    </citation>
    <scope>NUCLEOTIDE SEQUENCE</scope>
</reference>
<dbReference type="EMBL" id="OX596088">
    <property type="protein sequence ID" value="CAN0510767.1"/>
    <property type="molecule type" value="Genomic_DNA"/>
</dbReference>
<sequence>MRTGGAQLRTPRGAGSGGRCGSGGAPEGRGRAAQTTLGHSGVLPQPPLPCNPSNPGGGRRESLSPAHSREIYTRAQSDPDRREVGGRRKGVKDKRERI</sequence>
<feature type="non-terminal residue" evidence="1">
    <location>
        <position position="98"/>
    </location>
</feature>
<evidence type="ECO:0000313" key="2">
    <source>
        <dbReference type="Proteomes" id="UP001162501"/>
    </source>
</evidence>
<accession>A0AC59ZTT3</accession>
<organism evidence="1 2">
    <name type="scientific">Rangifer tarandus platyrhynchus</name>
    <name type="common">Svalbard reindeer</name>
    <dbReference type="NCBI Taxonomy" id="3082113"/>
    <lineage>
        <taxon>Eukaryota</taxon>
        <taxon>Metazoa</taxon>
        <taxon>Chordata</taxon>
        <taxon>Craniata</taxon>
        <taxon>Vertebrata</taxon>
        <taxon>Euteleostomi</taxon>
        <taxon>Mammalia</taxon>
        <taxon>Eutheria</taxon>
        <taxon>Laurasiatheria</taxon>
        <taxon>Artiodactyla</taxon>
        <taxon>Ruminantia</taxon>
        <taxon>Pecora</taxon>
        <taxon>Cervidae</taxon>
        <taxon>Odocoileinae</taxon>
        <taxon>Rangifer</taxon>
    </lineage>
</organism>
<dbReference type="Proteomes" id="UP001162501">
    <property type="component" value="Chromosome 4"/>
</dbReference>
<name>A0AC59ZTT3_RANTA</name>